<accession>A0A1Z5RHP6</accession>
<gene>
    <name evidence="5" type="ORF">SORBI_3005G069332</name>
</gene>
<feature type="compositionally biased region" description="Pro residues" evidence="3">
    <location>
        <begin position="12"/>
        <end position="26"/>
    </location>
</feature>
<sequence>MALQLSASAATVPPPRPTPPPPPAPIGQPGCNTTCGHVSVPYPFGYGPSRCYWPGLNLTCDTSHGHPPRLLLGDGTLRVAEISLSSETVRVVPTGLIIDTTGDLTSPGWNASVEFGRGFREHGYLLSARNELIVTGCNVVATLSADIVGEETTKIVSGCASFCTKSDHEDVGYIYDHHEASYTAAFLASSGVPNRAQARWLYSGNHTLEQTDMPVSVVVMEQGWIDNPRKTAEETDEFDEDAPPLLLDFAVAQGLPPHSKGNSNCSQDVHRMVCKSEHSDCVAPVAGYTCHCKDGFEGNPYLAGAGGCQGELPLHSTVHLEVQYKYIKYMCVPV</sequence>
<dbReference type="OMA" id="NCSQDVH"/>
<name>A0A1Z5RHP6_SORBI</name>
<organism evidence="5 6">
    <name type="scientific">Sorghum bicolor</name>
    <name type="common">Sorghum</name>
    <name type="synonym">Sorghum vulgare</name>
    <dbReference type="NCBI Taxonomy" id="4558"/>
    <lineage>
        <taxon>Eukaryota</taxon>
        <taxon>Viridiplantae</taxon>
        <taxon>Streptophyta</taxon>
        <taxon>Embryophyta</taxon>
        <taxon>Tracheophyta</taxon>
        <taxon>Spermatophyta</taxon>
        <taxon>Magnoliopsida</taxon>
        <taxon>Liliopsida</taxon>
        <taxon>Poales</taxon>
        <taxon>Poaceae</taxon>
        <taxon>PACMAD clade</taxon>
        <taxon>Panicoideae</taxon>
        <taxon>Andropogonodae</taxon>
        <taxon>Andropogoneae</taxon>
        <taxon>Sorghinae</taxon>
        <taxon>Sorghum</taxon>
    </lineage>
</organism>
<dbReference type="PANTHER" id="PTHR33491">
    <property type="entry name" value="OSJNBA0016N04.9 PROTEIN"/>
    <property type="match status" value="1"/>
</dbReference>
<dbReference type="Proteomes" id="UP000000768">
    <property type="component" value="Chromosome 5"/>
</dbReference>
<comment type="subcellular location">
    <subcellularLocation>
        <location evidence="1">Membrane</location>
        <topology evidence="1">Single-pass membrane protein</topology>
    </subcellularLocation>
</comment>
<dbReference type="STRING" id="4558.A0A1Z5RHP6"/>
<dbReference type="GO" id="GO:0016020">
    <property type="term" value="C:membrane"/>
    <property type="evidence" value="ECO:0007669"/>
    <property type="project" value="UniProtKB-SubCell"/>
</dbReference>
<evidence type="ECO:0000259" key="4">
    <source>
        <dbReference type="Pfam" id="PF13947"/>
    </source>
</evidence>
<dbReference type="AlphaFoldDB" id="A0A1Z5RHP6"/>
<dbReference type="InParanoid" id="A0A1Z5RHP6"/>
<reference evidence="6" key="2">
    <citation type="journal article" date="2018" name="Plant J.">
        <title>The Sorghum bicolor reference genome: improved assembly, gene annotations, a transcriptome atlas, and signatures of genome organization.</title>
        <authorList>
            <person name="McCormick R.F."/>
            <person name="Truong S.K."/>
            <person name="Sreedasyam A."/>
            <person name="Jenkins J."/>
            <person name="Shu S."/>
            <person name="Sims D."/>
            <person name="Kennedy M."/>
            <person name="Amirebrahimi M."/>
            <person name="Weers B.D."/>
            <person name="McKinley B."/>
            <person name="Mattison A."/>
            <person name="Morishige D.T."/>
            <person name="Grimwood J."/>
            <person name="Schmutz J."/>
            <person name="Mullet J.E."/>
        </authorList>
    </citation>
    <scope>NUCLEOTIDE SEQUENCE [LARGE SCALE GENOMIC DNA]</scope>
    <source>
        <strain evidence="6">cv. BTx623</strain>
    </source>
</reference>
<evidence type="ECO:0000313" key="6">
    <source>
        <dbReference type="Proteomes" id="UP000000768"/>
    </source>
</evidence>
<evidence type="ECO:0000313" key="5">
    <source>
        <dbReference type="EMBL" id="OQU83061.1"/>
    </source>
</evidence>
<keyword evidence="2" id="KW-0732">Signal</keyword>
<reference evidence="5 6" key="1">
    <citation type="journal article" date="2009" name="Nature">
        <title>The Sorghum bicolor genome and the diversification of grasses.</title>
        <authorList>
            <person name="Paterson A.H."/>
            <person name="Bowers J.E."/>
            <person name="Bruggmann R."/>
            <person name="Dubchak I."/>
            <person name="Grimwood J."/>
            <person name="Gundlach H."/>
            <person name="Haberer G."/>
            <person name="Hellsten U."/>
            <person name="Mitros T."/>
            <person name="Poliakov A."/>
            <person name="Schmutz J."/>
            <person name="Spannagl M."/>
            <person name="Tang H."/>
            <person name="Wang X."/>
            <person name="Wicker T."/>
            <person name="Bharti A.K."/>
            <person name="Chapman J."/>
            <person name="Feltus F.A."/>
            <person name="Gowik U."/>
            <person name="Grigoriev I.V."/>
            <person name="Lyons E."/>
            <person name="Maher C.A."/>
            <person name="Martis M."/>
            <person name="Narechania A."/>
            <person name="Otillar R.P."/>
            <person name="Penning B.W."/>
            <person name="Salamov A.A."/>
            <person name="Wang Y."/>
            <person name="Zhang L."/>
            <person name="Carpita N.C."/>
            <person name="Freeling M."/>
            <person name="Gingle A.R."/>
            <person name="Hash C.T."/>
            <person name="Keller B."/>
            <person name="Klein P."/>
            <person name="Kresovich S."/>
            <person name="McCann M.C."/>
            <person name="Ming R."/>
            <person name="Peterson D.G."/>
            <person name="Mehboob-ur-Rahman"/>
            <person name="Ware D."/>
            <person name="Westhoff P."/>
            <person name="Mayer K.F."/>
            <person name="Messing J."/>
            <person name="Rokhsar D.S."/>
        </authorList>
    </citation>
    <scope>NUCLEOTIDE SEQUENCE [LARGE SCALE GENOMIC DNA]</scope>
    <source>
        <strain evidence="6">cv. BTx623</strain>
    </source>
</reference>
<dbReference type="Gramene" id="OQU83061">
    <property type="protein sequence ID" value="OQU83061"/>
    <property type="gene ID" value="SORBI_3005G069332"/>
</dbReference>
<dbReference type="Pfam" id="PF13947">
    <property type="entry name" value="GUB_WAK_bind"/>
    <property type="match status" value="1"/>
</dbReference>
<evidence type="ECO:0000256" key="3">
    <source>
        <dbReference type="SAM" id="MobiDB-lite"/>
    </source>
</evidence>
<keyword evidence="6" id="KW-1185">Reference proteome</keyword>
<feature type="domain" description="Wall-associated receptor kinase galacturonan-binding" evidence="4">
    <location>
        <begin position="31"/>
        <end position="92"/>
    </location>
</feature>
<dbReference type="GO" id="GO:0030247">
    <property type="term" value="F:polysaccharide binding"/>
    <property type="evidence" value="ECO:0007669"/>
    <property type="project" value="InterPro"/>
</dbReference>
<feature type="region of interest" description="Disordered" evidence="3">
    <location>
        <begin position="1"/>
        <end position="27"/>
    </location>
</feature>
<protein>
    <recommendedName>
        <fullName evidence="4">Wall-associated receptor kinase galacturonan-binding domain-containing protein</fullName>
    </recommendedName>
</protein>
<evidence type="ECO:0000256" key="1">
    <source>
        <dbReference type="ARBA" id="ARBA00004167"/>
    </source>
</evidence>
<evidence type="ECO:0000256" key="2">
    <source>
        <dbReference type="ARBA" id="ARBA00022729"/>
    </source>
</evidence>
<dbReference type="InterPro" id="IPR025287">
    <property type="entry name" value="WAK_GUB"/>
</dbReference>
<proteinExistence type="predicted"/>
<dbReference type="EMBL" id="CM000764">
    <property type="protein sequence ID" value="OQU83061.1"/>
    <property type="molecule type" value="Genomic_DNA"/>
</dbReference>